<feature type="repeat" description="ANK" evidence="3">
    <location>
        <begin position="117"/>
        <end position="149"/>
    </location>
</feature>
<dbReference type="PRINTS" id="PR01415">
    <property type="entry name" value="ANKYRIN"/>
</dbReference>
<evidence type="ECO:0000313" key="4">
    <source>
        <dbReference type="EMBL" id="PFH37890.1"/>
    </source>
</evidence>
<dbReference type="EMBL" id="NWUJ01000001">
    <property type="protein sequence ID" value="PFH37890.1"/>
    <property type="molecule type" value="Genomic_DNA"/>
</dbReference>
<dbReference type="InterPro" id="IPR002110">
    <property type="entry name" value="Ankyrin_rpt"/>
</dbReference>
<dbReference type="InterPro" id="IPR036770">
    <property type="entry name" value="Ankyrin_rpt-contain_sf"/>
</dbReference>
<dbReference type="PROSITE" id="PS50088">
    <property type="entry name" value="ANK_REPEAT"/>
    <property type="match status" value="3"/>
</dbReference>
<dbReference type="GeneID" id="40305294"/>
<evidence type="ECO:0000256" key="1">
    <source>
        <dbReference type="ARBA" id="ARBA00022737"/>
    </source>
</evidence>
<feature type="repeat" description="ANK" evidence="3">
    <location>
        <begin position="48"/>
        <end position="80"/>
    </location>
</feature>
<sequence>MVLCCAGGGRKEGEDVWSDLSNAAYTGNVARMMQQINTGSSVNGADQNGLTPLHRAAQSGSFAALQLLLKNGADPRCSAKNGDTPLHIAAFHRNAEAVKFLLSTDAKVDINKQTKDHGMTPLHVAVYRGCPEIVDLLLAAGADPDLLAKGQTAVNLAEFWDTQESQGRSSPSAKHHDTLLLLQTRLKKATL</sequence>
<organism evidence="4 5">
    <name type="scientific">Besnoitia besnoiti</name>
    <name type="common">Apicomplexan protozoan</name>
    <dbReference type="NCBI Taxonomy" id="94643"/>
    <lineage>
        <taxon>Eukaryota</taxon>
        <taxon>Sar</taxon>
        <taxon>Alveolata</taxon>
        <taxon>Apicomplexa</taxon>
        <taxon>Conoidasida</taxon>
        <taxon>Coccidia</taxon>
        <taxon>Eucoccidiorida</taxon>
        <taxon>Eimeriorina</taxon>
        <taxon>Sarcocystidae</taxon>
        <taxon>Besnoitia</taxon>
    </lineage>
</organism>
<dbReference type="Pfam" id="PF12796">
    <property type="entry name" value="Ank_2"/>
    <property type="match status" value="1"/>
</dbReference>
<evidence type="ECO:0000313" key="5">
    <source>
        <dbReference type="Proteomes" id="UP000224006"/>
    </source>
</evidence>
<reference evidence="4 5" key="1">
    <citation type="submission" date="2017-09" db="EMBL/GenBank/DDBJ databases">
        <title>Genome sequencing of Besnoitia besnoiti strain Bb-Ger1.</title>
        <authorList>
            <person name="Schares G."/>
            <person name="Venepally P."/>
            <person name="Lorenzi H.A."/>
        </authorList>
    </citation>
    <scope>NUCLEOTIDE SEQUENCE [LARGE SCALE GENOMIC DNA]</scope>
    <source>
        <strain evidence="4 5">Bb-Ger1</strain>
    </source>
</reference>
<dbReference type="VEuPathDB" id="ToxoDB:BESB_002310"/>
<gene>
    <name evidence="4" type="ORF">BESB_002310</name>
</gene>
<feature type="repeat" description="ANK" evidence="3">
    <location>
        <begin position="81"/>
        <end position="113"/>
    </location>
</feature>
<name>A0A2A9MPT3_BESBE</name>
<dbReference type="AlphaFoldDB" id="A0A2A9MPT3"/>
<dbReference type="SUPFAM" id="SSF48403">
    <property type="entry name" value="Ankyrin repeat"/>
    <property type="match status" value="1"/>
</dbReference>
<dbReference type="PANTHER" id="PTHR24171:SF9">
    <property type="entry name" value="ANKYRIN REPEAT DOMAIN-CONTAINING PROTEIN 39"/>
    <property type="match status" value="1"/>
</dbReference>
<comment type="caution">
    <text evidence="4">The sequence shown here is derived from an EMBL/GenBank/DDBJ whole genome shotgun (WGS) entry which is preliminary data.</text>
</comment>
<dbReference type="SMART" id="SM00248">
    <property type="entry name" value="ANK"/>
    <property type="match status" value="3"/>
</dbReference>
<keyword evidence="5" id="KW-1185">Reference proteome</keyword>
<dbReference type="PROSITE" id="PS50297">
    <property type="entry name" value="ANK_REP_REGION"/>
    <property type="match status" value="3"/>
</dbReference>
<dbReference type="OrthoDB" id="285735at2759"/>
<proteinExistence type="predicted"/>
<keyword evidence="1" id="KW-0677">Repeat</keyword>
<dbReference type="RefSeq" id="XP_029221899.1">
    <property type="nucleotide sequence ID" value="XM_029358986.1"/>
</dbReference>
<dbReference type="KEGG" id="bbes:BESB_002310"/>
<dbReference type="Proteomes" id="UP000224006">
    <property type="component" value="Chromosome I"/>
</dbReference>
<dbReference type="Gene3D" id="1.25.40.20">
    <property type="entry name" value="Ankyrin repeat-containing domain"/>
    <property type="match status" value="1"/>
</dbReference>
<accession>A0A2A9MPT3</accession>
<keyword evidence="2 3" id="KW-0040">ANK repeat</keyword>
<evidence type="ECO:0000256" key="3">
    <source>
        <dbReference type="PROSITE-ProRule" id="PRU00023"/>
    </source>
</evidence>
<dbReference type="PANTHER" id="PTHR24171">
    <property type="entry name" value="ANKYRIN REPEAT DOMAIN-CONTAINING PROTEIN 39-RELATED"/>
    <property type="match status" value="1"/>
</dbReference>
<evidence type="ECO:0000256" key="2">
    <source>
        <dbReference type="ARBA" id="ARBA00023043"/>
    </source>
</evidence>
<dbReference type="STRING" id="94643.A0A2A9MPT3"/>
<protein>
    <submittedName>
        <fullName evidence="4">Putative ankyrin</fullName>
    </submittedName>
</protein>